<dbReference type="GO" id="GO:0005524">
    <property type="term" value="F:ATP binding"/>
    <property type="evidence" value="ECO:0007669"/>
    <property type="project" value="InterPro"/>
</dbReference>
<dbReference type="InterPro" id="IPR023299">
    <property type="entry name" value="ATPase_P-typ_cyto_dom_N"/>
</dbReference>
<comment type="caution">
    <text evidence="5">The sequence shown here is derived from an EMBL/GenBank/DDBJ whole genome shotgun (WGS) entry which is preliminary data.</text>
</comment>
<dbReference type="Gene3D" id="3.40.50.1000">
    <property type="entry name" value="HAD superfamily/HAD-like"/>
    <property type="match status" value="1"/>
</dbReference>
<reference evidence="5" key="1">
    <citation type="submission" date="2021-08" db="EMBL/GenBank/DDBJ databases">
        <title>WGS assembly of Ceratopteris richardii.</title>
        <authorList>
            <person name="Marchant D.B."/>
            <person name="Chen G."/>
            <person name="Jenkins J."/>
            <person name="Shu S."/>
            <person name="Leebens-Mack J."/>
            <person name="Grimwood J."/>
            <person name="Schmutz J."/>
            <person name="Soltis P."/>
            <person name="Soltis D."/>
            <person name="Chen Z.-H."/>
        </authorList>
    </citation>
    <scope>NUCLEOTIDE SEQUENCE</scope>
    <source>
        <strain evidence="5">Whitten #5841</strain>
        <tissue evidence="5">Leaf</tissue>
    </source>
</reference>
<dbReference type="Proteomes" id="UP000825935">
    <property type="component" value="Chromosome 11"/>
</dbReference>
<dbReference type="InterPro" id="IPR023214">
    <property type="entry name" value="HAD_sf"/>
</dbReference>
<keyword evidence="2" id="KW-0812">Transmembrane</keyword>
<dbReference type="EMBL" id="CM035416">
    <property type="protein sequence ID" value="KAH7425778.1"/>
    <property type="molecule type" value="Genomic_DNA"/>
</dbReference>
<dbReference type="OrthoDB" id="1915754at2759"/>
<comment type="subcellular location">
    <subcellularLocation>
        <location evidence="1">Membrane</location>
        <topology evidence="1">Multi-pass membrane protein</topology>
    </subcellularLocation>
</comment>
<evidence type="ECO:0000313" key="5">
    <source>
        <dbReference type="EMBL" id="KAH7425778.1"/>
    </source>
</evidence>
<evidence type="ECO:0000256" key="2">
    <source>
        <dbReference type="ARBA" id="ARBA00022692"/>
    </source>
</evidence>
<dbReference type="PANTHER" id="PTHR42861">
    <property type="entry name" value="CALCIUM-TRANSPORTING ATPASE"/>
    <property type="match status" value="1"/>
</dbReference>
<evidence type="ECO:0000256" key="3">
    <source>
        <dbReference type="ARBA" id="ARBA00022989"/>
    </source>
</evidence>
<dbReference type="GO" id="GO:0016020">
    <property type="term" value="C:membrane"/>
    <property type="evidence" value="ECO:0007669"/>
    <property type="project" value="UniProtKB-SubCell"/>
</dbReference>
<dbReference type="GO" id="GO:0016887">
    <property type="term" value="F:ATP hydrolysis activity"/>
    <property type="evidence" value="ECO:0007669"/>
    <property type="project" value="InterPro"/>
</dbReference>
<dbReference type="InterPro" id="IPR001757">
    <property type="entry name" value="P_typ_ATPase"/>
</dbReference>
<organism evidence="5 6">
    <name type="scientific">Ceratopteris richardii</name>
    <name type="common">Triangle waterfern</name>
    <dbReference type="NCBI Taxonomy" id="49495"/>
    <lineage>
        <taxon>Eukaryota</taxon>
        <taxon>Viridiplantae</taxon>
        <taxon>Streptophyta</taxon>
        <taxon>Embryophyta</taxon>
        <taxon>Tracheophyta</taxon>
        <taxon>Polypodiopsida</taxon>
        <taxon>Polypodiidae</taxon>
        <taxon>Polypodiales</taxon>
        <taxon>Pteridineae</taxon>
        <taxon>Pteridaceae</taxon>
        <taxon>Parkerioideae</taxon>
        <taxon>Ceratopteris</taxon>
    </lineage>
</organism>
<dbReference type="Pfam" id="PF13246">
    <property type="entry name" value="Cation_ATPase"/>
    <property type="match status" value="1"/>
</dbReference>
<gene>
    <name evidence="5" type="ORF">KP509_11G070300</name>
</gene>
<dbReference type="OMA" id="TESTEGM"/>
<keyword evidence="3" id="KW-1133">Transmembrane helix</keyword>
<accession>A0A8T2TTP3</accession>
<evidence type="ECO:0000256" key="1">
    <source>
        <dbReference type="ARBA" id="ARBA00004141"/>
    </source>
</evidence>
<dbReference type="NCBIfam" id="TIGR01494">
    <property type="entry name" value="ATPase_P-type"/>
    <property type="match status" value="1"/>
</dbReference>
<dbReference type="Gene3D" id="3.40.1110.10">
    <property type="entry name" value="Calcium-transporting ATPase, cytoplasmic domain N"/>
    <property type="match status" value="1"/>
</dbReference>
<keyword evidence="4" id="KW-0472">Membrane</keyword>
<sequence length="392" mass="42939">MGVPDREAMERIRKEDIIDRKLDYLIVKLGCCDWYSKRVKKVALLEFDRGRKSMGVIVRTHNGANKLLVKGAVENILERSSYVQLSDGTVVTLDGATRERLLSKLNAMSSKALRCLAFAYKEDLGNLSSYDGEGHLAHAVLLDPTNYSTIESGLVFVGMVGLRDPPREEVHKVIYDCMEAGIRVVVITGDNKNTAEAICREIGVFTENEDLKTKSFTGKEFLALSEVDCRRILSAKGGALISRAEPKHKQEIVRMLKDAGKIVAMTGDGVNDAPALKLADIGVAMGISGTEVAMEALVDFCRQSTFMPKMYANFDCDITCSNIFEELGNLLAKSAFPVTCPLSAMHILALEGLIAVIHSMAERAGASGSIIPVLEVANPNETQEYVPFWTLK</sequence>
<proteinExistence type="predicted"/>
<keyword evidence="6" id="KW-1185">Reference proteome</keyword>
<dbReference type="InterPro" id="IPR036412">
    <property type="entry name" value="HAD-like_sf"/>
</dbReference>
<evidence type="ECO:0000256" key="4">
    <source>
        <dbReference type="ARBA" id="ARBA00023136"/>
    </source>
</evidence>
<evidence type="ECO:0000313" key="6">
    <source>
        <dbReference type="Proteomes" id="UP000825935"/>
    </source>
</evidence>
<dbReference type="PRINTS" id="PR00119">
    <property type="entry name" value="CATATPASE"/>
</dbReference>
<protein>
    <submittedName>
        <fullName evidence="5">Uncharacterized protein</fullName>
    </submittedName>
</protein>
<dbReference type="SUPFAM" id="SSF56784">
    <property type="entry name" value="HAD-like"/>
    <property type="match status" value="1"/>
</dbReference>
<name>A0A8T2TTP3_CERRI</name>
<dbReference type="AlphaFoldDB" id="A0A8T2TTP3"/>